<name>A0A2X0WX26_9GAMM</name>
<reference evidence="1 2" key="1">
    <citation type="submission" date="2018-06" db="EMBL/GenBank/DDBJ databases">
        <authorList>
            <consortium name="Pathogen Informatics"/>
            <person name="Doyle S."/>
        </authorList>
    </citation>
    <scope>NUCLEOTIDE SEQUENCE [LARGE SCALE GENOMIC DNA]</scope>
    <source>
        <strain evidence="1 2">NCTC13093</strain>
    </source>
</reference>
<dbReference type="EMBL" id="UAPV01000001">
    <property type="protein sequence ID" value="SPT71022.1"/>
    <property type="molecule type" value="Genomic_DNA"/>
</dbReference>
<gene>
    <name evidence="1" type="ORF">NCTC13093_02452</name>
</gene>
<organism evidence="1 2">
    <name type="scientific">Anaerobiospirillum thomasii</name>
    <dbReference type="NCBI Taxonomy" id="179995"/>
    <lineage>
        <taxon>Bacteria</taxon>
        <taxon>Pseudomonadati</taxon>
        <taxon>Pseudomonadota</taxon>
        <taxon>Gammaproteobacteria</taxon>
        <taxon>Aeromonadales</taxon>
        <taxon>Succinivibrionaceae</taxon>
        <taxon>Anaerobiospirillum</taxon>
    </lineage>
</organism>
<dbReference type="RefSeq" id="WP_113745029.1">
    <property type="nucleotide sequence ID" value="NZ_UAPV01000001.1"/>
</dbReference>
<protein>
    <submittedName>
        <fullName evidence="1">Uncharacterized protein</fullName>
    </submittedName>
</protein>
<evidence type="ECO:0000313" key="1">
    <source>
        <dbReference type="EMBL" id="SPT71022.1"/>
    </source>
</evidence>
<evidence type="ECO:0000313" key="2">
    <source>
        <dbReference type="Proteomes" id="UP000250086"/>
    </source>
</evidence>
<keyword evidence="2" id="KW-1185">Reference proteome</keyword>
<dbReference type="AlphaFoldDB" id="A0A2X0WX26"/>
<dbReference type="Proteomes" id="UP000250086">
    <property type="component" value="Unassembled WGS sequence"/>
</dbReference>
<sequence length="177" mass="19956">MPDTNLSVLFERKIQGAFISLFRDISDLYAPRWHLGAVKNNAQHYVICSMNLYMKNKRSFYISPTYFKGERLFCLSISELGATDTVSPANIVILDFHDALCIVKSLLLYFYLFFSDAYIKPVNYGCVTQRLDQFYFSLASAIKSVQNLSGAAYLLVGQYKSGTDFSCGAENAVPICK</sequence>
<accession>A0A2X0WX26</accession>
<proteinExistence type="predicted"/>